<evidence type="ECO:0000256" key="2">
    <source>
        <dbReference type="ARBA" id="ARBA00008685"/>
    </source>
</evidence>
<evidence type="ECO:0000256" key="10">
    <source>
        <dbReference type="ARBA" id="ARBA00023180"/>
    </source>
</evidence>
<proteinExistence type="inferred from homology"/>
<dbReference type="FunFam" id="3.40.50.2300:FF:000188">
    <property type="entry name" value="Glutamate receptor"/>
    <property type="match status" value="1"/>
</dbReference>
<evidence type="ECO:0000256" key="4">
    <source>
        <dbReference type="ARBA" id="ARBA00022692"/>
    </source>
</evidence>
<keyword evidence="4 16" id="KW-0812">Transmembrane</keyword>
<feature type="region of interest" description="Disordered" evidence="15">
    <location>
        <begin position="782"/>
        <end position="848"/>
    </location>
</feature>
<organism evidence="19 20">
    <name type="scientific">Ficus carica</name>
    <name type="common">Common fig</name>
    <dbReference type="NCBI Taxonomy" id="3494"/>
    <lineage>
        <taxon>Eukaryota</taxon>
        <taxon>Viridiplantae</taxon>
        <taxon>Streptophyta</taxon>
        <taxon>Embryophyta</taxon>
        <taxon>Tracheophyta</taxon>
        <taxon>Spermatophyta</taxon>
        <taxon>Magnoliopsida</taxon>
        <taxon>eudicotyledons</taxon>
        <taxon>Gunneridae</taxon>
        <taxon>Pentapetalae</taxon>
        <taxon>rosids</taxon>
        <taxon>fabids</taxon>
        <taxon>Rosales</taxon>
        <taxon>Moraceae</taxon>
        <taxon>Ficeae</taxon>
        <taxon>Ficus</taxon>
    </lineage>
</organism>
<comment type="similarity">
    <text evidence="2 13">Belongs to the glutamate-gated ion channel (TC 1.A.10.1) family.</text>
</comment>
<keyword evidence="8 13" id="KW-0472">Membrane</keyword>
<comment type="function">
    <text evidence="13">Glutamate-gated receptor that probably acts as non-selective cation channel.</text>
</comment>
<dbReference type="GO" id="GO:0016020">
    <property type="term" value="C:membrane"/>
    <property type="evidence" value="ECO:0007669"/>
    <property type="project" value="UniProtKB-SubCell"/>
</dbReference>
<dbReference type="Gene3D" id="3.40.50.2300">
    <property type="match status" value="2"/>
</dbReference>
<evidence type="ECO:0000256" key="12">
    <source>
        <dbReference type="ARBA" id="ARBA00023303"/>
    </source>
</evidence>
<feature type="chain" id="PRO_5041685051" description="Glutamate receptor" evidence="17">
    <location>
        <begin position="33"/>
        <end position="848"/>
    </location>
</feature>
<dbReference type="InterPro" id="IPR015683">
    <property type="entry name" value="Ionotropic_Glu_rcpt"/>
</dbReference>
<gene>
    <name evidence="19" type="ORF">TIFTF001_023056</name>
</gene>
<protein>
    <recommendedName>
        <fullName evidence="13">Glutamate receptor</fullName>
    </recommendedName>
</protein>
<dbReference type="PANTHER" id="PTHR34836">
    <property type="entry name" value="OS06G0188250 PROTEIN"/>
    <property type="match status" value="1"/>
</dbReference>
<dbReference type="InterPro" id="IPR017103">
    <property type="entry name" value="Iontropic_Glu_rcpt_pln"/>
</dbReference>
<evidence type="ECO:0000256" key="14">
    <source>
        <dbReference type="PIRSR" id="PIRSR037090-50"/>
    </source>
</evidence>
<evidence type="ECO:0000256" key="5">
    <source>
        <dbReference type="ARBA" id="ARBA00022729"/>
    </source>
</evidence>
<dbReference type="Gene3D" id="1.10.287.70">
    <property type="match status" value="1"/>
</dbReference>
<keyword evidence="5 17" id="KW-0732">Signal</keyword>
<evidence type="ECO:0000313" key="20">
    <source>
        <dbReference type="Proteomes" id="UP001187192"/>
    </source>
</evidence>
<feature type="domain" description="Ionotropic glutamate receptor C-terminal" evidence="18">
    <location>
        <begin position="441"/>
        <end position="728"/>
    </location>
</feature>
<evidence type="ECO:0000256" key="1">
    <source>
        <dbReference type="ARBA" id="ARBA00004141"/>
    </source>
</evidence>
<dbReference type="Pfam" id="PF00060">
    <property type="entry name" value="Lig_chan"/>
    <property type="match status" value="1"/>
</dbReference>
<dbReference type="EMBL" id="BTGU01000048">
    <property type="protein sequence ID" value="GMN53935.1"/>
    <property type="molecule type" value="Genomic_DNA"/>
</dbReference>
<dbReference type="SUPFAM" id="SSF53850">
    <property type="entry name" value="Periplasmic binding protein-like II"/>
    <property type="match status" value="1"/>
</dbReference>
<dbReference type="InterPro" id="IPR028082">
    <property type="entry name" value="Peripla_BP_I"/>
</dbReference>
<dbReference type="AlphaFoldDB" id="A0AA88DDC5"/>
<evidence type="ECO:0000256" key="3">
    <source>
        <dbReference type="ARBA" id="ARBA00022448"/>
    </source>
</evidence>
<keyword evidence="10" id="KW-0325">Glycoprotein</keyword>
<feature type="signal peptide" evidence="17">
    <location>
        <begin position="1"/>
        <end position="32"/>
    </location>
</feature>
<evidence type="ECO:0000256" key="15">
    <source>
        <dbReference type="SAM" id="MobiDB-lite"/>
    </source>
</evidence>
<feature type="transmembrane region" description="Helical" evidence="16">
    <location>
        <begin position="751"/>
        <end position="771"/>
    </location>
</feature>
<keyword evidence="20" id="KW-1185">Reference proteome</keyword>
<dbReference type="GO" id="GO:0015276">
    <property type="term" value="F:ligand-gated monoatomic ion channel activity"/>
    <property type="evidence" value="ECO:0007669"/>
    <property type="project" value="InterPro"/>
</dbReference>
<dbReference type="Proteomes" id="UP001187192">
    <property type="component" value="Unassembled WGS sequence"/>
</dbReference>
<reference evidence="19" key="1">
    <citation type="submission" date="2023-07" db="EMBL/GenBank/DDBJ databases">
        <title>draft genome sequence of fig (Ficus carica).</title>
        <authorList>
            <person name="Takahashi T."/>
            <person name="Nishimura K."/>
        </authorList>
    </citation>
    <scope>NUCLEOTIDE SEQUENCE</scope>
</reference>
<evidence type="ECO:0000256" key="16">
    <source>
        <dbReference type="SAM" id="Phobius"/>
    </source>
</evidence>
<dbReference type="CDD" id="cd13686">
    <property type="entry name" value="GluR_Plant"/>
    <property type="match status" value="1"/>
</dbReference>
<name>A0AA88DDC5_FICCA</name>
<keyword evidence="7 13" id="KW-0406">Ion transport</keyword>
<evidence type="ECO:0000256" key="11">
    <source>
        <dbReference type="ARBA" id="ARBA00023286"/>
    </source>
</evidence>
<comment type="subcellular location">
    <subcellularLocation>
        <location evidence="1">Membrane</location>
        <topology evidence="1">Multi-pass membrane protein</topology>
    </subcellularLocation>
</comment>
<evidence type="ECO:0000256" key="17">
    <source>
        <dbReference type="SAM" id="SignalP"/>
    </source>
</evidence>
<dbReference type="PANTHER" id="PTHR34836:SF9">
    <property type="entry name" value="RECEPTOR LIGAND BINDING REGION DOMAIN-CONTAINING PROTEIN"/>
    <property type="match status" value="1"/>
</dbReference>
<accession>A0AA88DDC5</accession>
<dbReference type="InterPro" id="IPR001320">
    <property type="entry name" value="Iontro_rcpt_C"/>
</dbReference>
<evidence type="ECO:0000256" key="6">
    <source>
        <dbReference type="ARBA" id="ARBA00022989"/>
    </source>
</evidence>
<dbReference type="InterPro" id="IPR044440">
    <property type="entry name" value="GABAb_receptor_plant_PBP1"/>
</dbReference>
<keyword evidence="3 13" id="KW-0813">Transport</keyword>
<evidence type="ECO:0000256" key="7">
    <source>
        <dbReference type="ARBA" id="ARBA00023065"/>
    </source>
</evidence>
<dbReference type="InterPro" id="IPR001828">
    <property type="entry name" value="ANF_lig-bd_rcpt"/>
</dbReference>
<keyword evidence="6 16" id="KW-1133">Transmembrane helix</keyword>
<evidence type="ECO:0000256" key="13">
    <source>
        <dbReference type="PIRNR" id="PIRNR037090"/>
    </source>
</evidence>
<evidence type="ECO:0000256" key="9">
    <source>
        <dbReference type="ARBA" id="ARBA00023170"/>
    </source>
</evidence>
<feature type="disulfide bond" evidence="14">
    <location>
        <begin position="676"/>
        <end position="731"/>
    </location>
</feature>
<comment type="caution">
    <text evidence="19">The sequence shown here is derived from an EMBL/GenBank/DDBJ whole genome shotgun (WGS) entry which is preliminary data.</text>
</comment>
<dbReference type="PIRSF" id="PIRSF037090">
    <property type="entry name" value="Iontro_Glu-like_rcpt_pln"/>
    <property type="match status" value="1"/>
</dbReference>
<dbReference type="Gene3D" id="3.40.190.10">
    <property type="entry name" value="Periplasmic binding protein-like II"/>
    <property type="match status" value="3"/>
</dbReference>
<evidence type="ECO:0000256" key="8">
    <source>
        <dbReference type="ARBA" id="ARBA00023136"/>
    </source>
</evidence>
<dbReference type="CDD" id="cd19990">
    <property type="entry name" value="PBP1_GABAb_receptor_plant"/>
    <property type="match status" value="1"/>
</dbReference>
<dbReference type="SMART" id="SM00079">
    <property type="entry name" value="PBPe"/>
    <property type="match status" value="1"/>
</dbReference>
<keyword evidence="9 13" id="KW-0675">Receptor</keyword>
<keyword evidence="14" id="KW-1015">Disulfide bond</keyword>
<dbReference type="Pfam" id="PF01094">
    <property type="entry name" value="ANF_receptor"/>
    <property type="match status" value="1"/>
</dbReference>
<dbReference type="SUPFAM" id="SSF53822">
    <property type="entry name" value="Periplasmic binding protein-like I"/>
    <property type="match status" value="1"/>
</dbReference>
<evidence type="ECO:0000313" key="19">
    <source>
        <dbReference type="EMBL" id="GMN53935.1"/>
    </source>
</evidence>
<keyword evidence="12 13" id="KW-0407">Ion channel</keyword>
<evidence type="ECO:0000259" key="18">
    <source>
        <dbReference type="SMART" id="SM00079"/>
    </source>
</evidence>
<dbReference type="FunFam" id="3.40.190.10:FF:000054">
    <property type="entry name" value="Glutamate receptor"/>
    <property type="match status" value="1"/>
</dbReference>
<keyword evidence="11 13" id="KW-1071">Ligand-gated ion channel</keyword>
<sequence>MQREERHKRPCPSLSFFLLILSFLPILSSTQASSLGLGGIVDYGSREGREEKVAMEMAIDDFCAHSGRSCCPTLLVNDSQGDPLQTAFLASSIAKDHNARAIFLGTESRQITLIVAELGNKYQVPVLSLANQAPNRASYHLPFLVKAARSQHAEMKAVAAIIRSWQWQKVNVIYEDIGSAVAGIIPHLMDAIQDAGSEISTLLSLPTFQPNISEKLESLKSKQCRVFIVHANSITLVSKIFKEAKKLGIMEANSVWITTTSITNRIDSLDASAISTMEGVIGVGSYFPESGKRFERFHSKFILKYGLQYPHEKNLEPGIFAVQAYDAAWAVAIALASNVTSGKELLDRILQHNFSGLSGRIRFNFSTKLLDPAHTFEIINVGGRSYRELGFWSEGLGFSTSVDKGSNYSTSMRILGQVVWPGRPWTVPRGWEVAKSSKPLRIAVPAKTTFTEFVNVKYDAEGNQIVVGHAIDVFKATVKLLPYDLPYELVPFSGPSYDSMVQQVALEVFDGVVADTAIIANRCSYVEFSQPYADSGLQMLIYFKPKRPGRAWLFLKPFTARPKLSVNSSRIALIVWLFIGLVITTSYTASLTTLLTVQQLEPAKVDIETLKKMNAKVGCDGNSFVVKYLEEALGFRSENIVKIRTGEEYPPALESGKISAAFLEVPYVKLLLSKYCSNLITSGPTLKVGGFGFAFPRSSPYLADISHAILTLAEDGTLLKLEKAMLDSHKCSSSSSGSGDESGRRLDIDSYLGLFIITAVTSSLALFFYFFSRREEVQQCINPKSQDIESPAPERPPDGQASVEMPALHGDRQEANDHGGNAGQSRPEILDLGTHDEENYLATPPPRL</sequence>